<name>A0AA88V8X2_9ASTE</name>
<reference evidence="2" key="1">
    <citation type="submission" date="2022-12" db="EMBL/GenBank/DDBJ databases">
        <title>Draft genome assemblies for two species of Escallonia (Escalloniales).</title>
        <authorList>
            <person name="Chanderbali A."/>
            <person name="Dervinis C."/>
            <person name="Anghel I."/>
            <person name="Soltis D."/>
            <person name="Soltis P."/>
            <person name="Zapata F."/>
        </authorList>
    </citation>
    <scope>NUCLEOTIDE SEQUENCE</scope>
    <source>
        <strain evidence="2">UCBG64.0493</strain>
        <tissue evidence="2">Leaf</tissue>
    </source>
</reference>
<gene>
    <name evidence="2" type="ORF">RJ639_018441</name>
</gene>
<keyword evidence="1" id="KW-1133">Transmembrane helix</keyword>
<sequence>MSPTTIENTLQSIHKDEDGLIWIAPSLWVRLREMPIPQASQDMQLRPPPNPLSIPRITSPSNQMISFAPTHNVVGTCTVSPTSLLFSVKKRPNPTHMHAVVCSCGIKMSLVGGFLLLFVAALLSPCLIQGLDDQEKPATKDGTSTISMRKLSHGIFQHIDVVGNLQGKNTTSTNDQVTSR</sequence>
<organism evidence="2 3">
    <name type="scientific">Escallonia herrerae</name>
    <dbReference type="NCBI Taxonomy" id="1293975"/>
    <lineage>
        <taxon>Eukaryota</taxon>
        <taxon>Viridiplantae</taxon>
        <taxon>Streptophyta</taxon>
        <taxon>Embryophyta</taxon>
        <taxon>Tracheophyta</taxon>
        <taxon>Spermatophyta</taxon>
        <taxon>Magnoliopsida</taxon>
        <taxon>eudicotyledons</taxon>
        <taxon>Gunneridae</taxon>
        <taxon>Pentapetalae</taxon>
        <taxon>asterids</taxon>
        <taxon>campanulids</taxon>
        <taxon>Escalloniales</taxon>
        <taxon>Escalloniaceae</taxon>
        <taxon>Escallonia</taxon>
    </lineage>
</organism>
<evidence type="ECO:0000313" key="2">
    <source>
        <dbReference type="EMBL" id="KAK3004256.1"/>
    </source>
</evidence>
<dbReference type="EMBL" id="JAVXUP010002284">
    <property type="protein sequence ID" value="KAK3004256.1"/>
    <property type="molecule type" value="Genomic_DNA"/>
</dbReference>
<dbReference type="AlphaFoldDB" id="A0AA88V8X2"/>
<evidence type="ECO:0008006" key="4">
    <source>
        <dbReference type="Google" id="ProtNLM"/>
    </source>
</evidence>
<keyword evidence="3" id="KW-1185">Reference proteome</keyword>
<proteinExistence type="predicted"/>
<comment type="caution">
    <text evidence="2">The sequence shown here is derived from an EMBL/GenBank/DDBJ whole genome shotgun (WGS) entry which is preliminary data.</text>
</comment>
<keyword evidence="1" id="KW-0812">Transmembrane</keyword>
<evidence type="ECO:0000313" key="3">
    <source>
        <dbReference type="Proteomes" id="UP001188597"/>
    </source>
</evidence>
<keyword evidence="1" id="KW-0472">Membrane</keyword>
<protein>
    <recommendedName>
        <fullName evidence="4">Transmembrane protein</fullName>
    </recommendedName>
</protein>
<dbReference type="Proteomes" id="UP001188597">
    <property type="component" value="Unassembled WGS sequence"/>
</dbReference>
<accession>A0AA88V8X2</accession>
<feature type="transmembrane region" description="Helical" evidence="1">
    <location>
        <begin position="99"/>
        <end position="123"/>
    </location>
</feature>
<evidence type="ECO:0000256" key="1">
    <source>
        <dbReference type="SAM" id="Phobius"/>
    </source>
</evidence>